<dbReference type="InterPro" id="IPR020471">
    <property type="entry name" value="AKR"/>
</dbReference>
<dbReference type="GO" id="GO:0016616">
    <property type="term" value="F:oxidoreductase activity, acting on the CH-OH group of donors, NAD or NADP as acceptor"/>
    <property type="evidence" value="ECO:0007669"/>
    <property type="project" value="UniProtKB-ARBA"/>
</dbReference>
<dbReference type="PIRSF" id="PIRSF000097">
    <property type="entry name" value="AKR"/>
    <property type="match status" value="1"/>
</dbReference>
<evidence type="ECO:0000256" key="3">
    <source>
        <dbReference type="ARBA" id="ARBA00023002"/>
    </source>
</evidence>
<dbReference type="Pfam" id="PF00248">
    <property type="entry name" value="Aldo_ket_red"/>
    <property type="match status" value="1"/>
</dbReference>
<keyword evidence="3" id="KW-0560">Oxidoreductase</keyword>
<proteinExistence type="inferred from homology"/>
<evidence type="ECO:0000259" key="7">
    <source>
        <dbReference type="Pfam" id="PF00248"/>
    </source>
</evidence>
<protein>
    <submittedName>
        <fullName evidence="8">Aldo-keto reductase</fullName>
    </submittedName>
</protein>
<dbReference type="PRINTS" id="PR00069">
    <property type="entry name" value="ALDKETRDTASE"/>
</dbReference>
<dbReference type="InterPro" id="IPR036812">
    <property type="entry name" value="NAD(P)_OxRdtase_dom_sf"/>
</dbReference>
<keyword evidence="9" id="KW-1185">Reference proteome</keyword>
<feature type="site" description="Lowers pKa of active site Tyr" evidence="6">
    <location>
        <position position="65"/>
    </location>
</feature>
<dbReference type="InterPro" id="IPR023210">
    <property type="entry name" value="NADP_OxRdtase_dom"/>
</dbReference>
<comment type="similarity">
    <text evidence="1">Belongs to the aldo/keto reductase family.</text>
</comment>
<dbReference type="Gene3D" id="3.20.20.100">
    <property type="entry name" value="NADP-dependent oxidoreductase domain"/>
    <property type="match status" value="1"/>
</dbReference>
<dbReference type="SUPFAM" id="SSF51430">
    <property type="entry name" value="NAD(P)-linked oxidoreductase"/>
    <property type="match status" value="1"/>
</dbReference>
<reference evidence="9" key="1">
    <citation type="submission" date="2015-06" db="EMBL/GenBank/DDBJ databases">
        <authorList>
            <person name="Bertelli C."/>
        </authorList>
    </citation>
    <scope>NUCLEOTIDE SEQUENCE [LARGE SCALE GENOMIC DNA]</scope>
    <source>
        <strain evidence="9">CRIB-30</strain>
    </source>
</reference>
<gene>
    <name evidence="8" type="ORF">ELAC_1803</name>
</gene>
<evidence type="ECO:0000313" key="8">
    <source>
        <dbReference type="EMBL" id="CRX39128.1"/>
    </source>
</evidence>
<evidence type="ECO:0000256" key="1">
    <source>
        <dbReference type="ARBA" id="ARBA00007905"/>
    </source>
</evidence>
<dbReference type="EMBL" id="CWGJ01000025">
    <property type="protein sequence ID" value="CRX39128.1"/>
    <property type="molecule type" value="Genomic_DNA"/>
</dbReference>
<name>A0A0H5DS69_9BACT</name>
<evidence type="ECO:0000256" key="5">
    <source>
        <dbReference type="PIRSR" id="PIRSR000097-2"/>
    </source>
</evidence>
<dbReference type="PANTHER" id="PTHR43827">
    <property type="entry name" value="2,5-DIKETO-D-GLUCONIC ACID REDUCTASE"/>
    <property type="match status" value="1"/>
</dbReference>
<accession>A0A0H5DS69</accession>
<organism evidence="8 9">
    <name type="scientific">Estrella lausannensis</name>
    <dbReference type="NCBI Taxonomy" id="483423"/>
    <lineage>
        <taxon>Bacteria</taxon>
        <taxon>Pseudomonadati</taxon>
        <taxon>Chlamydiota</taxon>
        <taxon>Chlamydiia</taxon>
        <taxon>Parachlamydiales</taxon>
        <taxon>Candidatus Criblamydiaceae</taxon>
        <taxon>Estrella</taxon>
    </lineage>
</organism>
<dbReference type="PANTHER" id="PTHR43827:SF3">
    <property type="entry name" value="NADP-DEPENDENT OXIDOREDUCTASE DOMAIN-CONTAINING PROTEIN"/>
    <property type="match status" value="1"/>
</dbReference>
<evidence type="ECO:0000256" key="2">
    <source>
        <dbReference type="ARBA" id="ARBA00022857"/>
    </source>
</evidence>
<feature type="binding site" evidence="5">
    <location>
        <position position="93"/>
    </location>
    <ligand>
        <name>substrate</name>
    </ligand>
</feature>
<evidence type="ECO:0000313" key="9">
    <source>
        <dbReference type="Proteomes" id="UP000220251"/>
    </source>
</evidence>
<evidence type="ECO:0000256" key="6">
    <source>
        <dbReference type="PIRSR" id="PIRSR000097-3"/>
    </source>
</evidence>
<evidence type="ECO:0000256" key="4">
    <source>
        <dbReference type="PIRSR" id="PIRSR000097-1"/>
    </source>
</evidence>
<keyword evidence="2" id="KW-0521">NADP</keyword>
<feature type="domain" description="NADP-dependent oxidoreductase" evidence="7">
    <location>
        <begin position="22"/>
        <end position="243"/>
    </location>
</feature>
<dbReference type="AlphaFoldDB" id="A0A0H5DS69"/>
<dbReference type="RefSeq" id="WP_143406488.1">
    <property type="nucleotide sequence ID" value="NZ_CWGJ01000025.1"/>
</dbReference>
<feature type="active site" description="Proton donor" evidence="4">
    <location>
        <position position="40"/>
    </location>
</feature>
<dbReference type="Proteomes" id="UP000220251">
    <property type="component" value="Unassembled WGS sequence"/>
</dbReference>
<dbReference type="OrthoDB" id="9804790at2"/>
<dbReference type="CDD" id="cd19071">
    <property type="entry name" value="AKR_AKR1-5-like"/>
    <property type="match status" value="1"/>
</dbReference>
<sequence length="257" mass="28796">MIPLPHNIPPIGIGTHKIGQGALTKALEIGYRHLDLATAYQNLPLVANAIKSSSLRREELILTLKILPDDTKRCIEKALDDLCTDHLDFLLLHVPYTDFGKFSQTLHPFLQKGIVRRFGVSNFSESDLICLKEHSLEPCVNQIEIHPYYFPDRLIKASTQMGAHPVAYRPLAGGKTALLQDPVITQIAKAKEMTPSQIAIAWLLTKGIPCIVKSEKEEHLKENIQAISIRLTQEEILHINQMNAKAIRTCTSWIKTA</sequence>